<sequence>MDTDDKDEGECIIDTTNQKETENKELEEDNANWSALTRFAIYKLFSEWKAQGLNEPATSDMIIRTKMGNLMKSIPGAIPRKHPVQLLLEIKPNCQFIEKREGSPPNIMFTYSVSADGKTFTGSGRNIKLAKKECAKNALAALGVKYVCL</sequence>
<dbReference type="AlphaFoldDB" id="T1I3N7"/>
<dbReference type="PROSITE" id="PS50137">
    <property type="entry name" value="DS_RBD"/>
    <property type="match status" value="1"/>
</dbReference>
<dbReference type="HOGENOM" id="CLU_1751973_0_0_1"/>
<dbReference type="eggNOG" id="ENOG502T76T">
    <property type="taxonomic scope" value="Eukaryota"/>
</dbReference>
<dbReference type="SMART" id="SM00358">
    <property type="entry name" value="DSRM"/>
    <property type="match status" value="1"/>
</dbReference>
<reference evidence="2" key="1">
    <citation type="submission" date="2015-05" db="UniProtKB">
        <authorList>
            <consortium name="EnsemblMetazoa"/>
        </authorList>
    </citation>
    <scope>IDENTIFICATION</scope>
</reference>
<keyword evidence="3" id="KW-1185">Reference proteome</keyword>
<dbReference type="Gene3D" id="3.30.160.20">
    <property type="match status" value="1"/>
</dbReference>
<accession>T1I3N7</accession>
<dbReference type="Proteomes" id="UP000015103">
    <property type="component" value="Unassembled WGS sequence"/>
</dbReference>
<dbReference type="SUPFAM" id="SSF54768">
    <property type="entry name" value="dsRNA-binding domain-like"/>
    <property type="match status" value="1"/>
</dbReference>
<proteinExistence type="predicted"/>
<dbReference type="VEuPathDB" id="VectorBase:RPRC010906"/>
<dbReference type="GO" id="GO:0003723">
    <property type="term" value="F:RNA binding"/>
    <property type="evidence" value="ECO:0007669"/>
    <property type="project" value="UniProtKB-UniRule"/>
</dbReference>
<feature type="compositionally biased region" description="Acidic residues" evidence="1">
    <location>
        <begin position="1"/>
        <end position="11"/>
    </location>
</feature>
<protein>
    <submittedName>
        <fullName evidence="2">DRBM domain-containing protein</fullName>
    </submittedName>
</protein>
<dbReference type="InterPro" id="IPR014720">
    <property type="entry name" value="dsRBD_dom"/>
</dbReference>
<organism evidence="2 3">
    <name type="scientific">Rhodnius prolixus</name>
    <name type="common">Triatomid bug</name>
    <dbReference type="NCBI Taxonomy" id="13249"/>
    <lineage>
        <taxon>Eukaryota</taxon>
        <taxon>Metazoa</taxon>
        <taxon>Ecdysozoa</taxon>
        <taxon>Arthropoda</taxon>
        <taxon>Hexapoda</taxon>
        <taxon>Insecta</taxon>
        <taxon>Pterygota</taxon>
        <taxon>Neoptera</taxon>
        <taxon>Paraneoptera</taxon>
        <taxon>Hemiptera</taxon>
        <taxon>Heteroptera</taxon>
        <taxon>Panheteroptera</taxon>
        <taxon>Cimicomorpha</taxon>
        <taxon>Reduviidae</taxon>
        <taxon>Triatominae</taxon>
        <taxon>Rhodnius</taxon>
    </lineage>
</organism>
<dbReference type="STRING" id="13249.T1I3N7"/>
<name>T1I3N7_RHOPR</name>
<dbReference type="OMA" id="DNANWSA"/>
<evidence type="ECO:0000313" key="3">
    <source>
        <dbReference type="Proteomes" id="UP000015103"/>
    </source>
</evidence>
<dbReference type="Pfam" id="PF00035">
    <property type="entry name" value="dsrm"/>
    <property type="match status" value="1"/>
</dbReference>
<dbReference type="GO" id="GO:0010468">
    <property type="term" value="P:regulation of gene expression"/>
    <property type="evidence" value="ECO:0007669"/>
    <property type="project" value="UniProtKB-ARBA"/>
</dbReference>
<feature type="region of interest" description="Disordered" evidence="1">
    <location>
        <begin position="1"/>
        <end position="26"/>
    </location>
</feature>
<evidence type="ECO:0000256" key="1">
    <source>
        <dbReference type="SAM" id="MobiDB-lite"/>
    </source>
</evidence>
<dbReference type="InParanoid" id="T1I3N7"/>
<evidence type="ECO:0000313" key="2">
    <source>
        <dbReference type="EnsemblMetazoa" id="RPRC010906-PA"/>
    </source>
</evidence>
<dbReference type="EnsemblMetazoa" id="RPRC010906-RA">
    <property type="protein sequence ID" value="RPRC010906-PA"/>
    <property type="gene ID" value="RPRC010906"/>
</dbReference>
<dbReference type="EMBL" id="ACPB03012339">
    <property type="status" value="NOT_ANNOTATED_CDS"/>
    <property type="molecule type" value="Genomic_DNA"/>
</dbReference>